<protein>
    <recommendedName>
        <fullName evidence="3">Natural product</fullName>
    </recommendedName>
</protein>
<sequence length="59" mass="6229">MSNKSVKLGKEVTLNKDAVTKLQEDQLNKVKGGQKVGDMDQDLEGGSWSCIGVSCNGCG</sequence>
<dbReference type="Proteomes" id="UP000186106">
    <property type="component" value="Unassembled WGS sequence"/>
</dbReference>
<evidence type="ECO:0000313" key="2">
    <source>
        <dbReference type="Proteomes" id="UP000186106"/>
    </source>
</evidence>
<dbReference type="STRING" id="112234.SAMN05421768_1152"/>
<evidence type="ECO:0008006" key="3">
    <source>
        <dbReference type="Google" id="ProtNLM"/>
    </source>
</evidence>
<dbReference type="AlphaFoldDB" id="A0A1N7KKU7"/>
<organism evidence="1 2">
    <name type="scientific">Chryseobacterium joostei</name>
    <dbReference type="NCBI Taxonomy" id="112234"/>
    <lineage>
        <taxon>Bacteria</taxon>
        <taxon>Pseudomonadati</taxon>
        <taxon>Bacteroidota</taxon>
        <taxon>Flavobacteriia</taxon>
        <taxon>Flavobacteriales</taxon>
        <taxon>Weeksellaceae</taxon>
        <taxon>Chryseobacterium group</taxon>
        <taxon>Chryseobacterium</taxon>
    </lineage>
</organism>
<dbReference type="InterPro" id="IPR058238">
    <property type="entry name" value="Lant_leader_dom"/>
</dbReference>
<dbReference type="EMBL" id="FTNZ01000015">
    <property type="protein sequence ID" value="SIS62241.1"/>
    <property type="molecule type" value="Genomic_DNA"/>
</dbReference>
<reference evidence="1 2" key="1">
    <citation type="submission" date="2017-01" db="EMBL/GenBank/DDBJ databases">
        <authorList>
            <person name="Mah S.A."/>
            <person name="Swanson W.J."/>
            <person name="Moy G.W."/>
            <person name="Vacquier V.D."/>
        </authorList>
    </citation>
    <scope>NUCLEOTIDE SEQUENCE [LARGE SCALE GENOMIC DNA]</scope>
    <source>
        <strain evidence="1 2">DSM 16927</strain>
    </source>
</reference>
<name>A0A1N7KKU7_9FLAO</name>
<dbReference type="RefSeq" id="WP_076357663.1">
    <property type="nucleotide sequence ID" value="NZ_CAMIMN010000307.1"/>
</dbReference>
<proteinExistence type="predicted"/>
<accession>A0A1N7KKU7</accession>
<dbReference type="NCBIfam" id="NF038153">
    <property type="entry name" value="lant_leader_L1a"/>
    <property type="match status" value="1"/>
</dbReference>
<gene>
    <name evidence="1" type="ORF">SAMN05421768_1152</name>
</gene>
<evidence type="ECO:0000313" key="1">
    <source>
        <dbReference type="EMBL" id="SIS62241.1"/>
    </source>
</evidence>